<evidence type="ECO:0000259" key="8">
    <source>
        <dbReference type="Pfam" id="PF08281"/>
    </source>
</evidence>
<comment type="similarity">
    <text evidence="1 6">Belongs to the sigma-70 factor family. ECF subfamily.</text>
</comment>
<dbReference type="InterPro" id="IPR014284">
    <property type="entry name" value="RNA_pol_sigma-70_dom"/>
</dbReference>
<gene>
    <name evidence="9" type="ORF">N6H18_12875</name>
</gene>
<evidence type="ECO:0000256" key="2">
    <source>
        <dbReference type="ARBA" id="ARBA00023015"/>
    </source>
</evidence>
<feature type="domain" description="RNA polymerase sigma-70 region 2" evidence="7">
    <location>
        <begin position="21"/>
        <end position="87"/>
    </location>
</feature>
<accession>A0ABY6CL83</accession>
<evidence type="ECO:0000313" key="10">
    <source>
        <dbReference type="Proteomes" id="UP001065174"/>
    </source>
</evidence>
<dbReference type="PANTHER" id="PTHR43133">
    <property type="entry name" value="RNA POLYMERASE ECF-TYPE SIGMA FACTO"/>
    <property type="match status" value="1"/>
</dbReference>
<evidence type="ECO:0000256" key="5">
    <source>
        <dbReference type="ARBA" id="ARBA00023163"/>
    </source>
</evidence>
<keyword evidence="3 6" id="KW-0731">Sigma factor</keyword>
<keyword evidence="5 6" id="KW-0804">Transcription</keyword>
<evidence type="ECO:0000256" key="6">
    <source>
        <dbReference type="RuleBase" id="RU000716"/>
    </source>
</evidence>
<evidence type="ECO:0000256" key="1">
    <source>
        <dbReference type="ARBA" id="ARBA00010641"/>
    </source>
</evidence>
<keyword evidence="4 6" id="KW-0238">DNA-binding</keyword>
<dbReference type="InterPro" id="IPR000838">
    <property type="entry name" value="RNA_pol_sigma70_ECF_CS"/>
</dbReference>
<dbReference type="InterPro" id="IPR039425">
    <property type="entry name" value="RNA_pol_sigma-70-like"/>
</dbReference>
<keyword evidence="10" id="KW-1185">Reference proteome</keyword>
<dbReference type="SUPFAM" id="SSF88659">
    <property type="entry name" value="Sigma3 and sigma4 domains of RNA polymerase sigma factors"/>
    <property type="match status" value="1"/>
</dbReference>
<dbReference type="Pfam" id="PF08281">
    <property type="entry name" value="Sigma70_r4_2"/>
    <property type="match status" value="1"/>
</dbReference>
<dbReference type="RefSeq" id="WP_262308682.1">
    <property type="nucleotide sequence ID" value="NZ_CP106679.1"/>
</dbReference>
<evidence type="ECO:0000256" key="4">
    <source>
        <dbReference type="ARBA" id="ARBA00023125"/>
    </source>
</evidence>
<dbReference type="CDD" id="cd06171">
    <property type="entry name" value="Sigma70_r4"/>
    <property type="match status" value="1"/>
</dbReference>
<reference evidence="9" key="1">
    <citation type="submission" date="2022-09" db="EMBL/GenBank/DDBJ databases">
        <title>Comparative genomics and taxonomic characterization of three novel marine species of genus Reichenbachiella exhibiting antioxidant and polysaccharide degradation activities.</title>
        <authorList>
            <person name="Muhammad N."/>
            <person name="Lee Y.-J."/>
            <person name="Ko J."/>
            <person name="Kim S.-G."/>
        </authorList>
    </citation>
    <scope>NUCLEOTIDE SEQUENCE</scope>
    <source>
        <strain evidence="9">BKB1-1</strain>
    </source>
</reference>
<dbReference type="InterPro" id="IPR013325">
    <property type="entry name" value="RNA_pol_sigma_r2"/>
</dbReference>
<dbReference type="Proteomes" id="UP001065174">
    <property type="component" value="Chromosome"/>
</dbReference>
<dbReference type="EMBL" id="CP106679">
    <property type="protein sequence ID" value="UXP31242.1"/>
    <property type="molecule type" value="Genomic_DNA"/>
</dbReference>
<dbReference type="Gene3D" id="1.10.10.10">
    <property type="entry name" value="Winged helix-like DNA-binding domain superfamily/Winged helix DNA-binding domain"/>
    <property type="match status" value="1"/>
</dbReference>
<evidence type="ECO:0000313" key="9">
    <source>
        <dbReference type="EMBL" id="UXP31242.1"/>
    </source>
</evidence>
<dbReference type="Gene3D" id="1.10.1740.10">
    <property type="match status" value="1"/>
</dbReference>
<keyword evidence="2 6" id="KW-0805">Transcription regulation</keyword>
<proteinExistence type="inferred from homology"/>
<dbReference type="NCBIfam" id="TIGR02937">
    <property type="entry name" value="sigma70-ECF"/>
    <property type="match status" value="1"/>
</dbReference>
<protein>
    <recommendedName>
        <fullName evidence="6">RNA polymerase sigma factor</fullName>
    </recommendedName>
</protein>
<feature type="domain" description="RNA polymerase sigma factor 70 region 4 type 2" evidence="8">
    <location>
        <begin position="131"/>
        <end position="179"/>
    </location>
</feature>
<evidence type="ECO:0000256" key="3">
    <source>
        <dbReference type="ARBA" id="ARBA00023082"/>
    </source>
</evidence>
<dbReference type="InterPro" id="IPR036388">
    <property type="entry name" value="WH-like_DNA-bd_sf"/>
</dbReference>
<name>A0ABY6CL83_9BACT</name>
<dbReference type="SUPFAM" id="SSF88946">
    <property type="entry name" value="Sigma2 domain of RNA polymerase sigma factors"/>
    <property type="match status" value="1"/>
</dbReference>
<sequence length="208" mass="24052">MNESSLLKGIASGNQTAFRQLYQLYSDKVYNTVLSYTQNVEDAEEILQDVFISIFDTAAKFQYNSTINTWIYRIAVNKSLDFLRKKNSAKRKGIFLSLYKKDSQEIKYDSTDFIHPGVRLENQENAATLFKVIKKLPDNQKTAFILTHIEDLSQQETADVMKITRKAVESLIQRAKANLKKDLEKYFPERGTQQLNTSKETWTTGKRT</sequence>
<evidence type="ECO:0000259" key="7">
    <source>
        <dbReference type="Pfam" id="PF04542"/>
    </source>
</evidence>
<dbReference type="InterPro" id="IPR013249">
    <property type="entry name" value="RNA_pol_sigma70_r4_t2"/>
</dbReference>
<dbReference type="Pfam" id="PF04542">
    <property type="entry name" value="Sigma70_r2"/>
    <property type="match status" value="1"/>
</dbReference>
<dbReference type="InterPro" id="IPR013324">
    <property type="entry name" value="RNA_pol_sigma_r3/r4-like"/>
</dbReference>
<dbReference type="InterPro" id="IPR007627">
    <property type="entry name" value="RNA_pol_sigma70_r2"/>
</dbReference>
<organism evidence="9 10">
    <name type="scientific">Reichenbachiella agarivorans</name>
    <dbReference type="NCBI Taxonomy" id="2979464"/>
    <lineage>
        <taxon>Bacteria</taxon>
        <taxon>Pseudomonadati</taxon>
        <taxon>Bacteroidota</taxon>
        <taxon>Cytophagia</taxon>
        <taxon>Cytophagales</taxon>
        <taxon>Reichenbachiellaceae</taxon>
        <taxon>Reichenbachiella</taxon>
    </lineage>
</organism>
<dbReference type="PROSITE" id="PS01063">
    <property type="entry name" value="SIGMA70_ECF"/>
    <property type="match status" value="1"/>
</dbReference>
<dbReference type="PANTHER" id="PTHR43133:SF8">
    <property type="entry name" value="RNA POLYMERASE SIGMA FACTOR HI_1459-RELATED"/>
    <property type="match status" value="1"/>
</dbReference>